<keyword evidence="5 9" id="KW-0560">Oxidoreductase</keyword>
<dbReference type="PROSITE" id="PS00086">
    <property type="entry name" value="CYTOCHROME_P450"/>
    <property type="match status" value="1"/>
</dbReference>
<evidence type="ECO:0000256" key="4">
    <source>
        <dbReference type="ARBA" id="ARBA00022723"/>
    </source>
</evidence>
<dbReference type="GO" id="GO:0004497">
    <property type="term" value="F:monooxygenase activity"/>
    <property type="evidence" value="ECO:0007669"/>
    <property type="project" value="UniProtKB-KW"/>
</dbReference>
<feature type="binding site" description="axial binding residue" evidence="8">
    <location>
        <position position="436"/>
    </location>
    <ligand>
        <name>heme</name>
        <dbReference type="ChEBI" id="CHEBI:30413"/>
    </ligand>
    <ligandPart>
        <name>Fe</name>
        <dbReference type="ChEBI" id="CHEBI:18248"/>
    </ligandPart>
</feature>
<dbReference type="Pfam" id="PF00067">
    <property type="entry name" value="p450"/>
    <property type="match status" value="1"/>
</dbReference>
<evidence type="ECO:0000256" key="7">
    <source>
        <dbReference type="ARBA" id="ARBA00023033"/>
    </source>
</evidence>
<evidence type="ECO:0000256" key="2">
    <source>
        <dbReference type="ARBA" id="ARBA00010617"/>
    </source>
</evidence>
<dbReference type="GO" id="GO:0005506">
    <property type="term" value="F:iron ion binding"/>
    <property type="evidence" value="ECO:0007669"/>
    <property type="project" value="InterPro"/>
</dbReference>
<dbReference type="InterPro" id="IPR017972">
    <property type="entry name" value="Cyt_P450_CS"/>
</dbReference>
<dbReference type="InterPro" id="IPR002401">
    <property type="entry name" value="Cyt_P450_E_grp-I"/>
</dbReference>
<dbReference type="PANTHER" id="PTHR24305">
    <property type="entry name" value="CYTOCHROME P450"/>
    <property type="match status" value="1"/>
</dbReference>
<evidence type="ECO:0000256" key="1">
    <source>
        <dbReference type="ARBA" id="ARBA00001971"/>
    </source>
</evidence>
<evidence type="ECO:0000256" key="9">
    <source>
        <dbReference type="RuleBase" id="RU000461"/>
    </source>
</evidence>
<protein>
    <submittedName>
        <fullName evidence="10">Benzoate 4-monooxygenase cytochrome P450</fullName>
    </submittedName>
</protein>
<dbReference type="Proteomes" id="UP001201262">
    <property type="component" value="Unassembled WGS sequence"/>
</dbReference>
<dbReference type="CDD" id="cd11062">
    <property type="entry name" value="CYP58-like"/>
    <property type="match status" value="1"/>
</dbReference>
<dbReference type="PANTHER" id="PTHR24305:SF157">
    <property type="entry name" value="N-ACETYLTRYPTOPHAN 6-HYDROXYLASE IVOC-RELATED"/>
    <property type="match status" value="1"/>
</dbReference>
<dbReference type="InterPro" id="IPR036396">
    <property type="entry name" value="Cyt_P450_sf"/>
</dbReference>
<dbReference type="Gene3D" id="1.10.630.10">
    <property type="entry name" value="Cytochrome P450"/>
    <property type="match status" value="1"/>
</dbReference>
<evidence type="ECO:0000256" key="8">
    <source>
        <dbReference type="PIRSR" id="PIRSR602401-1"/>
    </source>
</evidence>
<proteinExistence type="inferred from homology"/>
<keyword evidence="4 8" id="KW-0479">Metal-binding</keyword>
<keyword evidence="3 8" id="KW-0349">Heme</keyword>
<comment type="cofactor">
    <cofactor evidence="1 8">
        <name>heme</name>
        <dbReference type="ChEBI" id="CHEBI:30413"/>
    </cofactor>
</comment>
<reference evidence="10" key="1">
    <citation type="submission" date="2021-12" db="EMBL/GenBank/DDBJ databases">
        <title>Convergent genome expansion in fungi linked to evolution of root-endophyte symbiosis.</title>
        <authorList>
            <consortium name="DOE Joint Genome Institute"/>
            <person name="Ke Y.-H."/>
            <person name="Bonito G."/>
            <person name="Liao H.-L."/>
            <person name="Looney B."/>
            <person name="Rojas-Flechas A."/>
            <person name="Nash J."/>
            <person name="Hameed K."/>
            <person name="Schadt C."/>
            <person name="Martin F."/>
            <person name="Crous P.W."/>
            <person name="Miettinen O."/>
            <person name="Magnuson J.K."/>
            <person name="Labbe J."/>
            <person name="Jacobson D."/>
            <person name="Doktycz M.J."/>
            <person name="Veneault-Fourrey C."/>
            <person name="Kuo A."/>
            <person name="Mondo S."/>
            <person name="Calhoun S."/>
            <person name="Riley R."/>
            <person name="Ohm R."/>
            <person name="LaButti K."/>
            <person name="Andreopoulos B."/>
            <person name="Pangilinan J."/>
            <person name="Nolan M."/>
            <person name="Tritt A."/>
            <person name="Clum A."/>
            <person name="Lipzen A."/>
            <person name="Daum C."/>
            <person name="Barry K."/>
            <person name="Grigoriev I.V."/>
            <person name="Vilgalys R."/>
        </authorList>
    </citation>
    <scope>NUCLEOTIDE SEQUENCE</scope>
    <source>
        <strain evidence="10">PMI_201</strain>
    </source>
</reference>
<dbReference type="SUPFAM" id="SSF48264">
    <property type="entry name" value="Cytochrome P450"/>
    <property type="match status" value="1"/>
</dbReference>
<comment type="caution">
    <text evidence="10">The sequence shown here is derived from an EMBL/GenBank/DDBJ whole genome shotgun (WGS) entry which is preliminary data.</text>
</comment>
<name>A0AAD4PY56_9EURO</name>
<dbReference type="EMBL" id="JAJTJA010000009">
    <property type="protein sequence ID" value="KAH8694270.1"/>
    <property type="molecule type" value="Genomic_DNA"/>
</dbReference>
<keyword evidence="11" id="KW-1185">Reference proteome</keyword>
<dbReference type="InterPro" id="IPR050121">
    <property type="entry name" value="Cytochrome_P450_monoxygenase"/>
</dbReference>
<dbReference type="GeneID" id="70240279"/>
<dbReference type="PRINTS" id="PR00385">
    <property type="entry name" value="P450"/>
</dbReference>
<sequence length="495" mass="55971">MALLGGAAAALCVYLAYLAVARLLLSPLAGFPGPRLAALSNWYEFYYDVVLQGQFTAHIQRLHRRYGPIIRITPTELHIDDPDFFDVLYARDGRRNKYAYFSGRFGYASDSFSTIQHELHQLRRKPLSPFFSAKRIVEFQPVIRAHVSKLCQKLAGYAEDGRVLALSRAFMALTTDIITEYAFAKSYDQLESPDFQDTLHDALVAIYTTGHFALHFPIVFPILDALPDWLVTKMEPRLLPVVGLRKDLGRRVGEIRNGLNDLHKKVEHPTIFHELLNSDLPEEEKSDARLGDEAQLIIAAGLITTSWALSVASFHIINNPDVAGKLRRELRGAGAAIADADWHALEKIDYLHGCVKEGIRLAHGVVTRNPRLLPDVELTYGEWVIPRNTPVSLTSVDVLMNEDIFPSPKEFRPERWLNNQNLDRYFVPFGKGSRMCLGLNLAQAELYVAIATIFSQFDFDLYNSDLSDVEMKHAYLVPYTKWESKGVRVKVKSIS</sequence>
<evidence type="ECO:0000313" key="10">
    <source>
        <dbReference type="EMBL" id="KAH8694270.1"/>
    </source>
</evidence>
<evidence type="ECO:0000256" key="5">
    <source>
        <dbReference type="ARBA" id="ARBA00023002"/>
    </source>
</evidence>
<dbReference type="AlphaFoldDB" id="A0AAD4PY56"/>
<accession>A0AAD4PY56</accession>
<evidence type="ECO:0000313" key="11">
    <source>
        <dbReference type="Proteomes" id="UP001201262"/>
    </source>
</evidence>
<dbReference type="RefSeq" id="XP_046069940.1">
    <property type="nucleotide sequence ID" value="XM_046209992.1"/>
</dbReference>
<evidence type="ECO:0000256" key="3">
    <source>
        <dbReference type="ARBA" id="ARBA00022617"/>
    </source>
</evidence>
<gene>
    <name evidence="10" type="ORF">BGW36DRAFT_218740</name>
</gene>
<organism evidence="10 11">
    <name type="scientific">Talaromyces proteolyticus</name>
    <dbReference type="NCBI Taxonomy" id="1131652"/>
    <lineage>
        <taxon>Eukaryota</taxon>
        <taxon>Fungi</taxon>
        <taxon>Dikarya</taxon>
        <taxon>Ascomycota</taxon>
        <taxon>Pezizomycotina</taxon>
        <taxon>Eurotiomycetes</taxon>
        <taxon>Eurotiomycetidae</taxon>
        <taxon>Eurotiales</taxon>
        <taxon>Trichocomaceae</taxon>
        <taxon>Talaromyces</taxon>
        <taxon>Talaromyces sect. Bacilispori</taxon>
    </lineage>
</organism>
<comment type="similarity">
    <text evidence="2 9">Belongs to the cytochrome P450 family.</text>
</comment>
<dbReference type="InterPro" id="IPR001128">
    <property type="entry name" value="Cyt_P450"/>
</dbReference>
<dbReference type="PRINTS" id="PR00463">
    <property type="entry name" value="EP450I"/>
</dbReference>
<keyword evidence="6 8" id="KW-0408">Iron</keyword>
<dbReference type="GO" id="GO:0016705">
    <property type="term" value="F:oxidoreductase activity, acting on paired donors, with incorporation or reduction of molecular oxygen"/>
    <property type="evidence" value="ECO:0007669"/>
    <property type="project" value="InterPro"/>
</dbReference>
<dbReference type="GO" id="GO:0020037">
    <property type="term" value="F:heme binding"/>
    <property type="evidence" value="ECO:0007669"/>
    <property type="project" value="InterPro"/>
</dbReference>
<keyword evidence="7 9" id="KW-0503">Monooxygenase</keyword>
<evidence type="ECO:0000256" key="6">
    <source>
        <dbReference type="ARBA" id="ARBA00023004"/>
    </source>
</evidence>